<evidence type="ECO:0000256" key="1">
    <source>
        <dbReference type="SAM" id="SignalP"/>
    </source>
</evidence>
<proteinExistence type="predicted"/>
<evidence type="ECO:0000313" key="2">
    <source>
        <dbReference type="EMBL" id="MCV6823655.1"/>
    </source>
</evidence>
<protein>
    <recommendedName>
        <fullName evidence="4">Lipoprotein</fullName>
    </recommendedName>
</protein>
<sequence>MRKSIVCFATILALAGCVTTASEEGAGGDGVKTIAEAGIDPSAPHTALIASPPKTKDLKFGEVVKDCTISSSKLGKKIEGYPQKRPVVYLYDSNPKSYAPHAFYLKGFQDGCVRKFVASMAMLGDLELHEALRYTVDAKTMPYSDTDNEYERLKGRICGKKSGEPCGERRMKSFAKTTAFLTIYESFGNSNKYAEVLVYKGKVVASDLTNLR</sequence>
<keyword evidence="1" id="KW-0732">Signal</keyword>
<dbReference type="PROSITE" id="PS51257">
    <property type="entry name" value="PROKAR_LIPOPROTEIN"/>
    <property type="match status" value="1"/>
</dbReference>
<feature type="chain" id="PRO_5041922737" description="Lipoprotein" evidence="1">
    <location>
        <begin position="22"/>
        <end position="212"/>
    </location>
</feature>
<evidence type="ECO:0008006" key="4">
    <source>
        <dbReference type="Google" id="ProtNLM"/>
    </source>
</evidence>
<feature type="signal peptide" evidence="1">
    <location>
        <begin position="1"/>
        <end position="21"/>
    </location>
</feature>
<dbReference type="AlphaFoldDB" id="A0AAE3IYV4"/>
<dbReference type="Proteomes" id="UP001208041">
    <property type="component" value="Unassembled WGS sequence"/>
</dbReference>
<accession>A0AAE3IYV4</accession>
<comment type="caution">
    <text evidence="2">The sequence shown here is derived from an EMBL/GenBank/DDBJ whole genome shotgun (WGS) entry which is preliminary data.</text>
</comment>
<reference evidence="2" key="1">
    <citation type="submission" date="2022-10" db="EMBL/GenBank/DDBJ databases">
        <authorList>
            <person name="Yue Y."/>
        </authorList>
    </citation>
    <scope>NUCLEOTIDE SEQUENCE</scope>
    <source>
        <strain evidence="2">Z654</strain>
    </source>
</reference>
<evidence type="ECO:0000313" key="3">
    <source>
        <dbReference type="Proteomes" id="UP001208041"/>
    </source>
</evidence>
<gene>
    <name evidence="2" type="ORF">OH136_03725</name>
</gene>
<keyword evidence="3" id="KW-1185">Reference proteome</keyword>
<organism evidence="2 3">
    <name type="scientific">Halocynthiibacter halioticoli</name>
    <dbReference type="NCBI Taxonomy" id="2986804"/>
    <lineage>
        <taxon>Bacteria</taxon>
        <taxon>Pseudomonadati</taxon>
        <taxon>Pseudomonadota</taxon>
        <taxon>Alphaproteobacteria</taxon>
        <taxon>Rhodobacterales</taxon>
        <taxon>Paracoccaceae</taxon>
        <taxon>Halocynthiibacter</taxon>
    </lineage>
</organism>
<name>A0AAE3IYV4_9RHOB</name>
<dbReference type="RefSeq" id="WP_263952493.1">
    <property type="nucleotide sequence ID" value="NZ_JAOYFC010000001.1"/>
</dbReference>
<dbReference type="EMBL" id="JAOYFC010000001">
    <property type="protein sequence ID" value="MCV6823655.1"/>
    <property type="molecule type" value="Genomic_DNA"/>
</dbReference>